<dbReference type="AlphaFoldDB" id="G8YU86"/>
<evidence type="ECO:0000256" key="6">
    <source>
        <dbReference type="ARBA" id="ARBA00022679"/>
    </source>
</evidence>
<dbReference type="STRING" id="559304.G8YU86"/>
<evidence type="ECO:0000256" key="16">
    <source>
        <dbReference type="SAM" id="MobiDB-lite"/>
    </source>
</evidence>
<keyword evidence="10 15" id="KW-0863">Zinc-finger</keyword>
<keyword evidence="5 15" id="KW-0489">Methyltransferase</keyword>
<evidence type="ECO:0000256" key="4">
    <source>
        <dbReference type="ARBA" id="ARBA00015883"/>
    </source>
</evidence>
<dbReference type="EC" id="2.1.1.225" evidence="3 15"/>
<dbReference type="OMA" id="HRCSWRS"/>
<dbReference type="EMBL" id="FO082059">
    <property type="protein sequence ID" value="CCE72926.1"/>
    <property type="molecule type" value="Genomic_DNA"/>
</dbReference>
<dbReference type="PROSITE" id="PS51800">
    <property type="entry name" value="ZF_CHHC_U11_48K"/>
    <property type="match status" value="1"/>
</dbReference>
<dbReference type="Pfam" id="PF11722">
    <property type="entry name" value="zf-TRM13_CCCH"/>
    <property type="match status" value="1"/>
</dbReference>
<evidence type="ECO:0000256" key="5">
    <source>
        <dbReference type="ARBA" id="ARBA00022603"/>
    </source>
</evidence>
<dbReference type="Pfam" id="PF05253">
    <property type="entry name" value="zf-U11-48K"/>
    <property type="match status" value="1"/>
</dbReference>
<keyword evidence="7 15" id="KW-0949">S-adenosyl-L-methionine</keyword>
<comment type="catalytic activity">
    <reaction evidence="13 15">
        <text>cytidine(4) in tRNA(Gly)(GCC) + S-adenosyl-L-methionine = 2'-O-methylcytidine(4) in tRNA(Gly)(GCC) + S-adenosyl-L-homocysteine + H(+)</text>
        <dbReference type="Rhea" id="RHEA:43192"/>
        <dbReference type="Rhea" id="RHEA-COMP:10399"/>
        <dbReference type="Rhea" id="RHEA-COMP:10400"/>
        <dbReference type="ChEBI" id="CHEBI:15378"/>
        <dbReference type="ChEBI" id="CHEBI:57856"/>
        <dbReference type="ChEBI" id="CHEBI:59789"/>
        <dbReference type="ChEBI" id="CHEBI:74495"/>
        <dbReference type="ChEBI" id="CHEBI:82748"/>
        <dbReference type="EC" id="2.1.1.225"/>
    </reaction>
</comment>
<dbReference type="HOGENOM" id="CLU_027610_1_0_1"/>
<evidence type="ECO:0000256" key="1">
    <source>
        <dbReference type="ARBA" id="ARBA00002267"/>
    </source>
</evidence>
<evidence type="ECO:0000256" key="7">
    <source>
        <dbReference type="ARBA" id="ARBA00022691"/>
    </source>
</evidence>
<evidence type="ECO:0000259" key="17">
    <source>
        <dbReference type="PROSITE" id="PS51800"/>
    </source>
</evidence>
<dbReference type="OrthoDB" id="258806at2759"/>
<evidence type="ECO:0000256" key="3">
    <source>
        <dbReference type="ARBA" id="ARBA00012810"/>
    </source>
</evidence>
<accession>G8YU86</accession>
<gene>
    <name evidence="19" type="primary">Piso0_000531</name>
    <name evidence="18" type="ORF">GNLVRS01_PISO0A11396g</name>
    <name evidence="19" type="ORF">GNLVRS01_PISO0B11463g</name>
</gene>
<keyword evidence="11 15" id="KW-0862">Zinc</keyword>
<dbReference type="Proteomes" id="UP000005222">
    <property type="component" value="Chromosome A"/>
</dbReference>
<dbReference type="GO" id="GO:0030488">
    <property type="term" value="P:tRNA methylation"/>
    <property type="evidence" value="ECO:0007669"/>
    <property type="project" value="InterPro"/>
</dbReference>
<protein>
    <recommendedName>
        <fullName evidence="4 15">tRNA:m(4)X modification enzyme TRM13</fullName>
        <ecNumber evidence="3 15">2.1.1.225</ecNumber>
    </recommendedName>
</protein>
<evidence type="ECO:0000256" key="12">
    <source>
        <dbReference type="ARBA" id="ARBA00048165"/>
    </source>
</evidence>
<evidence type="ECO:0000313" key="19">
    <source>
        <dbReference type="EMBL" id="CCE73487.1"/>
    </source>
</evidence>
<evidence type="ECO:0000256" key="10">
    <source>
        <dbReference type="ARBA" id="ARBA00022771"/>
    </source>
</evidence>
<evidence type="ECO:0000256" key="2">
    <source>
        <dbReference type="ARBA" id="ARBA00005265"/>
    </source>
</evidence>
<dbReference type="EMBL" id="FO082058">
    <property type="protein sequence ID" value="CCE73487.1"/>
    <property type="molecule type" value="Genomic_DNA"/>
</dbReference>
<dbReference type="eggNOG" id="KOG2811">
    <property type="taxonomic scope" value="Eukaryota"/>
</dbReference>
<dbReference type="InParanoid" id="G8YU86"/>
<evidence type="ECO:0000313" key="20">
    <source>
        <dbReference type="Proteomes" id="UP000005222"/>
    </source>
</evidence>
<name>G8YU86_PICSO</name>
<keyword evidence="8 15" id="KW-0819">tRNA processing</keyword>
<evidence type="ECO:0000256" key="14">
    <source>
        <dbReference type="ARBA" id="ARBA00049393"/>
    </source>
</evidence>
<proteinExistence type="inferred from homology"/>
<comment type="function">
    <text evidence="1 15">tRNA methylase which 2'-O-methylates cytidine(4) in tRNA(Pro) and tRNA(Gly)(GCC), and adenosine(4) in tRNA(His).</text>
</comment>
<dbReference type="InterPro" id="IPR039044">
    <property type="entry name" value="Trm13"/>
</dbReference>
<dbReference type="GO" id="GO:0106050">
    <property type="term" value="F:tRNA 2'-O-methyltransferase activity"/>
    <property type="evidence" value="ECO:0007669"/>
    <property type="project" value="UniProtKB-UniRule"/>
</dbReference>
<dbReference type="PANTHER" id="PTHR12998">
    <property type="entry name" value="TRNA:M(4)X MODIFICATION ENZYME TRM13 HOMOLOG"/>
    <property type="match status" value="1"/>
</dbReference>
<organism evidence="19 20">
    <name type="scientific">Pichia sorbitophila (strain ATCC MYA-4447 / BCRC 22081 / CBS 7064 / NBRC 10061 / NRRL Y-12695)</name>
    <name type="common">Hybrid yeast</name>
    <dbReference type="NCBI Taxonomy" id="559304"/>
    <lineage>
        <taxon>Eukaryota</taxon>
        <taxon>Fungi</taxon>
        <taxon>Dikarya</taxon>
        <taxon>Ascomycota</taxon>
        <taxon>Saccharomycotina</taxon>
        <taxon>Pichiomycetes</taxon>
        <taxon>Debaryomycetaceae</taxon>
        <taxon>Millerozyma</taxon>
    </lineage>
</organism>
<dbReference type="GO" id="GO:0008270">
    <property type="term" value="F:zinc ion binding"/>
    <property type="evidence" value="ECO:0007669"/>
    <property type="project" value="UniProtKB-KW"/>
</dbReference>
<comment type="catalytic activity">
    <reaction evidence="14 15">
        <text>adenosine(4) in tRNA(His) + S-adenosyl-L-methionine = 2'-O-methyladenosine(4) in tRNA(His) + S-adenosyl-L-homocysteine + H(+)</text>
        <dbReference type="Rhea" id="RHEA:43196"/>
        <dbReference type="Rhea" id="RHEA-COMP:10401"/>
        <dbReference type="Rhea" id="RHEA-COMP:10402"/>
        <dbReference type="ChEBI" id="CHEBI:15378"/>
        <dbReference type="ChEBI" id="CHEBI:57856"/>
        <dbReference type="ChEBI" id="CHEBI:59789"/>
        <dbReference type="ChEBI" id="CHEBI:74411"/>
        <dbReference type="ChEBI" id="CHEBI:74477"/>
        <dbReference type="EC" id="2.1.1.225"/>
    </reaction>
</comment>
<reference evidence="20" key="2">
    <citation type="journal article" date="2012" name="G3 (Bethesda)">
        <title>Pichia sorbitophila, an interspecies yeast hybrid reveals early steps of genome resolution following polyploidization.</title>
        <authorList>
            <person name="Leh Louis V."/>
            <person name="Despons L."/>
            <person name="Friedrich A."/>
            <person name="Martin T."/>
            <person name="Durrens P."/>
            <person name="Casaregola S."/>
            <person name="Neuveglise C."/>
            <person name="Fairhead C."/>
            <person name="Marck C."/>
            <person name="Cruz J.A."/>
            <person name="Straub M.L."/>
            <person name="Kugler V."/>
            <person name="Sacerdot C."/>
            <person name="Uzunov Z."/>
            <person name="Thierry A."/>
            <person name="Weiss S."/>
            <person name="Bleykasten C."/>
            <person name="De Montigny J."/>
            <person name="Jacques N."/>
            <person name="Jung P."/>
            <person name="Lemaire M."/>
            <person name="Mallet S."/>
            <person name="Morel G."/>
            <person name="Richard G.F."/>
            <person name="Sarkar A."/>
            <person name="Savel G."/>
            <person name="Schacherer J."/>
            <person name="Seret M.L."/>
            <person name="Talla E."/>
            <person name="Samson G."/>
            <person name="Jubin C."/>
            <person name="Poulain J."/>
            <person name="Vacherie B."/>
            <person name="Barbe V."/>
            <person name="Pelletier E."/>
            <person name="Sherman D.J."/>
            <person name="Westhof E."/>
            <person name="Weissenbach J."/>
            <person name="Baret P.V."/>
            <person name="Wincker P."/>
            <person name="Gaillardin C."/>
            <person name="Dujon B."/>
            <person name="Souciet J.L."/>
        </authorList>
    </citation>
    <scope>NUCLEOTIDE SEQUENCE [LARGE SCALE GENOMIC DNA]</scope>
    <source>
        <strain evidence="20">ATCC MYA-4447 / BCRC 22081 / CBS 7064 / NBRC 10061 / NRRL Y-12695</strain>
    </source>
</reference>
<comment type="similarity">
    <text evidence="2 15">Belongs to the methyltransferase TRM13 family.</text>
</comment>
<evidence type="ECO:0000256" key="11">
    <source>
        <dbReference type="ARBA" id="ARBA00022833"/>
    </source>
</evidence>
<reference evidence="19" key="1">
    <citation type="submission" date="2011-10" db="EMBL/GenBank/DDBJ databases">
        <authorList>
            <person name="Genoscope - CEA"/>
        </authorList>
    </citation>
    <scope>NUCLEOTIDE SEQUENCE</scope>
    <source>
        <strain evidence="19">CBS 7064</strain>
    </source>
</reference>
<dbReference type="FunCoup" id="G8YU86">
    <property type="interactions" value="769"/>
</dbReference>
<keyword evidence="6 15" id="KW-0808">Transferase</keyword>
<feature type="domain" description="CHHC U11-48K-type" evidence="17">
    <location>
        <begin position="66"/>
        <end position="93"/>
    </location>
</feature>
<dbReference type="PANTHER" id="PTHR12998:SF0">
    <property type="entry name" value="TRNA:M(4)X MODIFICATION ENZYME TRM13 HOMOLOG"/>
    <property type="match status" value="1"/>
</dbReference>
<feature type="region of interest" description="Disordered" evidence="16">
    <location>
        <begin position="1"/>
        <end position="23"/>
    </location>
</feature>
<dbReference type="Pfam" id="PF05206">
    <property type="entry name" value="TRM13"/>
    <property type="match status" value="1"/>
</dbReference>
<dbReference type="InterPro" id="IPR007871">
    <property type="entry name" value="Methyltransferase_TRM13"/>
</dbReference>
<evidence type="ECO:0000256" key="9">
    <source>
        <dbReference type="ARBA" id="ARBA00022723"/>
    </source>
</evidence>
<dbReference type="InterPro" id="IPR021721">
    <property type="entry name" value="Znf_CCCH-type_TRM13"/>
</dbReference>
<evidence type="ECO:0000256" key="15">
    <source>
        <dbReference type="RuleBase" id="RU367103"/>
    </source>
</evidence>
<evidence type="ECO:0000256" key="13">
    <source>
        <dbReference type="ARBA" id="ARBA00048635"/>
    </source>
</evidence>
<keyword evidence="9 15" id="KW-0479">Metal-binding</keyword>
<evidence type="ECO:0000313" key="18">
    <source>
        <dbReference type="EMBL" id="CCE72926.1"/>
    </source>
</evidence>
<comment type="catalytic activity">
    <reaction evidence="12 15">
        <text>cytidine(4) in tRNA(Pro) + S-adenosyl-L-methionine = 2'-O-methylcytidine(4) in tRNA(Pro) + S-adenosyl-L-homocysteine + H(+)</text>
        <dbReference type="Rhea" id="RHEA:32767"/>
        <dbReference type="Rhea" id="RHEA-COMP:10397"/>
        <dbReference type="Rhea" id="RHEA-COMP:10398"/>
        <dbReference type="ChEBI" id="CHEBI:15378"/>
        <dbReference type="ChEBI" id="CHEBI:57856"/>
        <dbReference type="ChEBI" id="CHEBI:59789"/>
        <dbReference type="ChEBI" id="CHEBI:74495"/>
        <dbReference type="ChEBI" id="CHEBI:82748"/>
        <dbReference type="EC" id="2.1.1.225"/>
    </reaction>
</comment>
<evidence type="ECO:0000256" key="8">
    <source>
        <dbReference type="ARBA" id="ARBA00022694"/>
    </source>
</evidence>
<sequence length="450" mass="50859">MSIEKDGTSFKKRKVKDENGGDDSTKRMRCEFFIAKKNRNCSMQRKPNQRFCSEHMMAQNSTENERIPCPLDPKHTVWRNMLESHMKKCNARKKEVRDPWYEENFNAKVSPSVEHKTNIVNETEVSNDEKATFGRCLSLLKEYKSTVKPLKLVSSSHNGFNRKLSETSNKKHLIQQSSLIGNMKKKGMLSSDIFYLEFGCGKGELSKFVNICILDDIKEGNMRISGSQYGFGLIDRGVNRNKSDSRIIKECSEHKDCPQPLVRRTRIDIKDLNLDKFIADINASKVAIISKHLCGAATDLTIYCLLKSSLLEQRKDTFAGVLIAMCCRHACDYYQLLPESREYLSRMGIDSPTLFNCLKKVVSWAVSGNRGTAAAPNKAADASLSAALGADLSSEEKEELGLLARRMVDESRFYAINESIKDRGLSAEMFLYIDENTTLENVCLCITPTS</sequence>
<dbReference type="InterPro" id="IPR022776">
    <property type="entry name" value="TRM13/UPF0224_CHHC_Znf_dom"/>
</dbReference>
<keyword evidence="20" id="KW-1185">Reference proteome</keyword>
<dbReference type="Proteomes" id="UP000005222">
    <property type="component" value="Chromosome B"/>
</dbReference>